<accession>A0A7Y7B6P1</accession>
<proteinExistence type="predicted"/>
<evidence type="ECO:0000313" key="2">
    <source>
        <dbReference type="Proteomes" id="UP000587462"/>
    </source>
</evidence>
<comment type="caution">
    <text evidence="1">The sequence shown here is derived from an EMBL/GenBank/DDBJ whole genome shotgun (WGS) entry which is preliminary data.</text>
</comment>
<dbReference type="AlphaFoldDB" id="A0A7Y7B6P1"/>
<protein>
    <submittedName>
        <fullName evidence="1">Uncharacterized protein</fullName>
    </submittedName>
</protein>
<keyword evidence="2" id="KW-1185">Reference proteome</keyword>
<sequence>MAVLEKGVVMPRTLMTTRARIAVVAATSIAGLLFSRGAAFADNPGDWGFTLNEEVQPGSTTEFYPTLACDPGDSSTAGCTYSKDMQFTVTTSHDATMTMVSNSSPLLDRGTGTPVGTCTVANATEIVCVPNTSGSVNDGDALITDDAVDLDVPDSDCNEDVVAFEWLYQGTDEGDDPSAVYTSGC</sequence>
<dbReference type="EMBL" id="JABBXF010000046">
    <property type="protein sequence ID" value="NVK80038.1"/>
    <property type="molecule type" value="Genomic_DNA"/>
</dbReference>
<gene>
    <name evidence="1" type="ORF">HG542_20570</name>
</gene>
<evidence type="ECO:0000313" key="1">
    <source>
        <dbReference type="EMBL" id="NVK80038.1"/>
    </source>
</evidence>
<name>A0A7Y7B6P1_STRMO</name>
<reference evidence="1 2" key="1">
    <citation type="submission" date="2020-04" db="EMBL/GenBank/DDBJ databases">
        <title>Draft Genome Sequence of Streptomyces morookaense DSM 40503, an 8-azaguanine-producing strain.</title>
        <authorList>
            <person name="Qi J."/>
            <person name="Gao J.-M."/>
        </authorList>
    </citation>
    <scope>NUCLEOTIDE SEQUENCE [LARGE SCALE GENOMIC DNA]</scope>
    <source>
        <strain evidence="1 2">DSM 40503</strain>
    </source>
</reference>
<dbReference type="Proteomes" id="UP000587462">
    <property type="component" value="Unassembled WGS sequence"/>
</dbReference>
<organism evidence="1 2">
    <name type="scientific">Streptomyces morookaense</name>
    <name type="common">Streptoverticillium morookaense</name>
    <dbReference type="NCBI Taxonomy" id="1970"/>
    <lineage>
        <taxon>Bacteria</taxon>
        <taxon>Bacillati</taxon>
        <taxon>Actinomycetota</taxon>
        <taxon>Actinomycetes</taxon>
        <taxon>Kitasatosporales</taxon>
        <taxon>Streptomycetaceae</taxon>
        <taxon>Streptomyces</taxon>
    </lineage>
</organism>
<dbReference type="RefSeq" id="WP_171083548.1">
    <property type="nucleotide sequence ID" value="NZ_BNBU01000008.1"/>
</dbReference>